<gene>
    <name evidence="1" type="ORF">F0U60_15415</name>
</gene>
<dbReference type="Proteomes" id="UP001611383">
    <property type="component" value="Chromosome"/>
</dbReference>
<keyword evidence="2" id="KW-1185">Reference proteome</keyword>
<evidence type="ECO:0000313" key="1">
    <source>
        <dbReference type="EMBL" id="WNG45335.1"/>
    </source>
</evidence>
<proteinExistence type="predicted"/>
<evidence type="ECO:0000313" key="2">
    <source>
        <dbReference type="Proteomes" id="UP001611383"/>
    </source>
</evidence>
<sequence length="59" mass="6384">MGKCNCRQGEKVIDAGHGAEALPREIAETRIPLIVDLLEPPDTTLFHALFATDPENVAV</sequence>
<reference evidence="1 2" key="1">
    <citation type="submission" date="2019-08" db="EMBL/GenBank/DDBJ databases">
        <title>Archangium and Cystobacter genomes.</title>
        <authorList>
            <person name="Chen I.-C.K."/>
            <person name="Wielgoss S."/>
        </authorList>
    </citation>
    <scope>NUCLEOTIDE SEQUENCE [LARGE SCALE GENOMIC DNA]</scope>
    <source>
        <strain evidence="1 2">Cbm 6</strain>
    </source>
</reference>
<dbReference type="EMBL" id="CP043494">
    <property type="protein sequence ID" value="WNG45335.1"/>
    <property type="molecule type" value="Genomic_DNA"/>
</dbReference>
<protein>
    <submittedName>
        <fullName evidence="1">Uncharacterized protein</fullName>
    </submittedName>
</protein>
<name>A0ABY9WNW9_9BACT</name>
<organism evidence="1 2">
    <name type="scientific">Archangium minus</name>
    <dbReference type="NCBI Taxonomy" id="83450"/>
    <lineage>
        <taxon>Bacteria</taxon>
        <taxon>Pseudomonadati</taxon>
        <taxon>Myxococcota</taxon>
        <taxon>Myxococcia</taxon>
        <taxon>Myxococcales</taxon>
        <taxon>Cystobacterineae</taxon>
        <taxon>Archangiaceae</taxon>
        <taxon>Archangium</taxon>
    </lineage>
</organism>
<accession>A0ABY9WNW9</accession>